<evidence type="ECO:0000313" key="3">
    <source>
        <dbReference type="EMBL" id="MEA5367364.1"/>
    </source>
</evidence>
<keyword evidence="2" id="KW-1133">Transmembrane helix</keyword>
<keyword evidence="2" id="KW-0812">Transmembrane</keyword>
<feature type="transmembrane region" description="Helical" evidence="2">
    <location>
        <begin position="40"/>
        <end position="58"/>
    </location>
</feature>
<feature type="compositionally biased region" description="Polar residues" evidence="1">
    <location>
        <begin position="143"/>
        <end position="153"/>
    </location>
</feature>
<protein>
    <recommendedName>
        <fullName evidence="5">Tat pathway signal sequence domain protein</fullName>
    </recommendedName>
</protein>
<dbReference type="RefSeq" id="WP_323337302.1">
    <property type="nucleotide sequence ID" value="NZ_JAYFSI010000022.1"/>
</dbReference>
<evidence type="ECO:0000313" key="4">
    <source>
        <dbReference type="Proteomes" id="UP001304298"/>
    </source>
</evidence>
<gene>
    <name evidence="3" type="ORF">VA596_48090</name>
</gene>
<dbReference type="EMBL" id="JAYFSI010000022">
    <property type="protein sequence ID" value="MEA5367364.1"/>
    <property type="molecule type" value="Genomic_DNA"/>
</dbReference>
<reference evidence="3 4" key="1">
    <citation type="submission" date="2023-12" db="EMBL/GenBank/DDBJ databases">
        <title>Amycolatopsis sp. V23-08.</title>
        <authorList>
            <person name="Somphong A."/>
        </authorList>
    </citation>
    <scope>NUCLEOTIDE SEQUENCE [LARGE SCALE GENOMIC DNA]</scope>
    <source>
        <strain evidence="3 4">V23-08</strain>
    </source>
</reference>
<feature type="region of interest" description="Disordered" evidence="1">
    <location>
        <begin position="134"/>
        <end position="153"/>
    </location>
</feature>
<evidence type="ECO:0000256" key="1">
    <source>
        <dbReference type="SAM" id="MobiDB-lite"/>
    </source>
</evidence>
<comment type="caution">
    <text evidence="3">The sequence shown here is derived from an EMBL/GenBank/DDBJ whole genome shotgun (WGS) entry which is preliminary data.</text>
</comment>
<keyword evidence="4" id="KW-1185">Reference proteome</keyword>
<name>A0ABU5RNS7_9PSEU</name>
<sequence>MTDLDEVRRVLRAQESLAPDPDDVLAVATRRIRRRRTTSVAAVTLAVAALGAGAVGVLDRGTAAQPPAALGSSPAAPPAPAAGQVPPAAPAVSLEDKSWDLTLWAIQPRFASLHYAQDRRYAFEIDVHDGAAPRSALPAKPSSAGQLTHPQSVMWQDGPDRWFRVTTTKPVTAAEMLALLGKIGTTPPVVASPLKSVQVPGGQKVAAFTSEPEANTLVLCPDLKANMAPLDTRCFSLFVSLTRGGDGTGSASPEDPLPVHQNRTLGAYTIEVDSAHGNEAAALVLLNSVRLNR</sequence>
<evidence type="ECO:0008006" key="5">
    <source>
        <dbReference type="Google" id="ProtNLM"/>
    </source>
</evidence>
<evidence type="ECO:0000256" key="2">
    <source>
        <dbReference type="SAM" id="Phobius"/>
    </source>
</evidence>
<proteinExistence type="predicted"/>
<feature type="compositionally biased region" description="Low complexity" evidence="1">
    <location>
        <begin position="65"/>
        <end position="74"/>
    </location>
</feature>
<keyword evidence="2" id="KW-0472">Membrane</keyword>
<dbReference type="Proteomes" id="UP001304298">
    <property type="component" value="Unassembled WGS sequence"/>
</dbReference>
<feature type="region of interest" description="Disordered" evidence="1">
    <location>
        <begin position="65"/>
        <end position="89"/>
    </location>
</feature>
<organism evidence="3 4">
    <name type="scientific">Amycolatopsis heterodermiae</name>
    <dbReference type="NCBI Taxonomy" id="3110235"/>
    <lineage>
        <taxon>Bacteria</taxon>
        <taxon>Bacillati</taxon>
        <taxon>Actinomycetota</taxon>
        <taxon>Actinomycetes</taxon>
        <taxon>Pseudonocardiales</taxon>
        <taxon>Pseudonocardiaceae</taxon>
        <taxon>Amycolatopsis</taxon>
    </lineage>
</organism>
<accession>A0ABU5RNS7</accession>